<accession>A0A3P8ZAZ3</accession>
<feature type="domain" description="C-type lectin" evidence="3">
    <location>
        <begin position="58"/>
        <end position="160"/>
    </location>
</feature>
<dbReference type="PROSITE" id="PS50041">
    <property type="entry name" value="C_TYPE_LECTIN_2"/>
    <property type="match status" value="1"/>
</dbReference>
<dbReference type="OMA" id="NESIWRF"/>
<reference evidence="4" key="2">
    <citation type="submission" date="2020-02" db="EMBL/GenBank/DDBJ databases">
        <title>Esox lucius (northern pike) genome, fEsoLuc1, primary haplotype.</title>
        <authorList>
            <person name="Myers G."/>
            <person name="Karagic N."/>
            <person name="Meyer A."/>
            <person name="Pippel M."/>
            <person name="Reichard M."/>
            <person name="Winkler S."/>
            <person name="Tracey A."/>
            <person name="Sims Y."/>
            <person name="Howe K."/>
            <person name="Rhie A."/>
            <person name="Formenti G."/>
            <person name="Durbin R."/>
            <person name="Fedrigo O."/>
            <person name="Jarvis E.D."/>
        </authorList>
    </citation>
    <scope>NUCLEOTIDE SEQUENCE [LARGE SCALE GENOMIC DNA]</scope>
</reference>
<dbReference type="InParanoid" id="A0A3P8ZAZ3"/>
<dbReference type="Gene3D" id="3.10.100.10">
    <property type="entry name" value="Mannose-Binding Protein A, subunit A"/>
    <property type="match status" value="1"/>
</dbReference>
<organism evidence="4 5">
    <name type="scientific">Esox lucius</name>
    <name type="common">Northern pike</name>
    <dbReference type="NCBI Taxonomy" id="8010"/>
    <lineage>
        <taxon>Eukaryota</taxon>
        <taxon>Metazoa</taxon>
        <taxon>Chordata</taxon>
        <taxon>Craniata</taxon>
        <taxon>Vertebrata</taxon>
        <taxon>Euteleostomi</taxon>
        <taxon>Actinopterygii</taxon>
        <taxon>Neopterygii</taxon>
        <taxon>Teleostei</taxon>
        <taxon>Protacanthopterygii</taxon>
        <taxon>Esociformes</taxon>
        <taxon>Esocidae</taxon>
        <taxon>Esox</taxon>
    </lineage>
</organism>
<dbReference type="PANTHER" id="PTHR45710:SF39">
    <property type="entry name" value="C-TYPE LECTIN DOMAIN FAMILY 4 MEMBER M"/>
    <property type="match status" value="1"/>
</dbReference>
<protein>
    <recommendedName>
        <fullName evidence="3">C-type lectin domain-containing protein</fullName>
    </recommendedName>
</protein>
<dbReference type="InterPro" id="IPR033989">
    <property type="entry name" value="CD209-like_CTLD"/>
</dbReference>
<dbReference type="Bgee" id="ENSELUG00000024089">
    <property type="expression patterns" value="Expressed in ovary and 3 other cell types or tissues"/>
</dbReference>
<dbReference type="Proteomes" id="UP000265140">
    <property type="component" value="Chromosome 25"/>
</dbReference>
<evidence type="ECO:0000313" key="4">
    <source>
        <dbReference type="Ensembl" id="ENSELUP00000025432.2"/>
    </source>
</evidence>
<evidence type="ECO:0000256" key="1">
    <source>
        <dbReference type="ARBA" id="ARBA00004401"/>
    </source>
</evidence>
<dbReference type="InterPro" id="IPR016186">
    <property type="entry name" value="C-type_lectin-like/link_sf"/>
</dbReference>
<reference evidence="5" key="1">
    <citation type="journal article" date="2014" name="PLoS ONE">
        <title>The genome and linkage map of the northern pike (Esox lucius): conserved synteny revealed between the salmonid sister group and the Neoteleostei.</title>
        <authorList>
            <person name="Rondeau E.B."/>
            <person name="Minkley D.R."/>
            <person name="Leong J.S."/>
            <person name="Messmer A.M."/>
            <person name="Jantzen J.R."/>
            <person name="von Schalburg K.R."/>
            <person name="Lemon C."/>
            <person name="Bird N.H."/>
            <person name="Koop B.F."/>
        </authorList>
    </citation>
    <scope>NUCLEOTIDE SEQUENCE</scope>
</reference>
<reference evidence="4" key="4">
    <citation type="submission" date="2025-09" db="UniProtKB">
        <authorList>
            <consortium name="Ensembl"/>
        </authorList>
    </citation>
    <scope>IDENTIFICATION</scope>
</reference>
<dbReference type="SUPFAM" id="SSF56436">
    <property type="entry name" value="C-type lectin-like"/>
    <property type="match status" value="1"/>
</dbReference>
<sequence>MTEKHIHVIRNNLGEIRFYFLAQGPNFFTLYSNHQATLPDFTVCIASAGCCPVGWRRLKSRCYYLSSEKKNWSESRENCIREESDLVIIDSKEEQLFLNGLGDNLKFWIGLTDSEQEVAWKWVDGTNCAQFKSFVHSPNRPFIESWSDMICSLTNQWVCESTARV</sequence>
<reference evidence="4" key="3">
    <citation type="submission" date="2025-08" db="UniProtKB">
        <authorList>
            <consortium name="Ensembl"/>
        </authorList>
    </citation>
    <scope>IDENTIFICATION</scope>
</reference>
<dbReference type="AlphaFoldDB" id="A0A3P8ZAZ3"/>
<evidence type="ECO:0000256" key="2">
    <source>
        <dbReference type="ARBA" id="ARBA00022734"/>
    </source>
</evidence>
<dbReference type="PANTHER" id="PTHR45710">
    <property type="entry name" value="C-TYPE LECTIN DOMAIN-CONTAINING PROTEIN 180"/>
    <property type="match status" value="1"/>
</dbReference>
<comment type="subcellular location">
    <subcellularLocation>
        <location evidence="1">Cell membrane</location>
        <topology evidence="1">Single-pass type II membrane protein</topology>
    </subcellularLocation>
</comment>
<dbReference type="Ensembl" id="ENSELUT00000037121.3">
    <property type="protein sequence ID" value="ENSELUP00000025432.2"/>
    <property type="gene ID" value="ENSELUG00000024089.3"/>
</dbReference>
<dbReference type="SMART" id="SM00034">
    <property type="entry name" value="CLECT"/>
    <property type="match status" value="1"/>
</dbReference>
<name>A0A3P8ZAZ3_ESOLU</name>
<evidence type="ECO:0000259" key="3">
    <source>
        <dbReference type="PROSITE" id="PS50041"/>
    </source>
</evidence>
<evidence type="ECO:0000313" key="5">
    <source>
        <dbReference type="Proteomes" id="UP000265140"/>
    </source>
</evidence>
<dbReference type="InterPro" id="IPR016187">
    <property type="entry name" value="CTDL_fold"/>
</dbReference>
<keyword evidence="5" id="KW-1185">Reference proteome</keyword>
<dbReference type="GO" id="GO:0005886">
    <property type="term" value="C:plasma membrane"/>
    <property type="evidence" value="ECO:0007669"/>
    <property type="project" value="UniProtKB-SubCell"/>
</dbReference>
<dbReference type="InterPro" id="IPR050828">
    <property type="entry name" value="C-type_lectin/matrix_domain"/>
</dbReference>
<dbReference type="CDD" id="cd03590">
    <property type="entry name" value="CLECT_DC-SIGN_like"/>
    <property type="match status" value="1"/>
</dbReference>
<dbReference type="GO" id="GO:0030246">
    <property type="term" value="F:carbohydrate binding"/>
    <property type="evidence" value="ECO:0007669"/>
    <property type="project" value="UniProtKB-KW"/>
</dbReference>
<keyword evidence="2" id="KW-0430">Lectin</keyword>
<dbReference type="Pfam" id="PF00059">
    <property type="entry name" value="Lectin_C"/>
    <property type="match status" value="1"/>
</dbReference>
<proteinExistence type="predicted"/>
<dbReference type="InterPro" id="IPR001304">
    <property type="entry name" value="C-type_lectin-like"/>
</dbReference>
<dbReference type="GeneTree" id="ENSGT01030000234575"/>